<comment type="caution">
    <text evidence="1">The sequence shown here is derived from an EMBL/GenBank/DDBJ whole genome shotgun (WGS) entry which is preliminary data.</text>
</comment>
<sequence length="123" mass="14312">MRWANRRERLRHQAITDWRGVEDGPLMDSHAQSLESIIPQILKTWKLDERLREDDVAAAWEAIVGSFNARHTAPDGLKRGVLTVRVLQPALHHTLMMQKGSLLKRLQERFGEKEIKDLRFKHG</sequence>
<protein>
    <submittedName>
        <fullName evidence="1">Uncharacterized protein DUF721</fullName>
    </submittedName>
</protein>
<organism evidence="1 2">
    <name type="scientific">Roseimicrobium gellanilyticum</name>
    <dbReference type="NCBI Taxonomy" id="748857"/>
    <lineage>
        <taxon>Bacteria</taxon>
        <taxon>Pseudomonadati</taxon>
        <taxon>Verrucomicrobiota</taxon>
        <taxon>Verrucomicrobiia</taxon>
        <taxon>Verrucomicrobiales</taxon>
        <taxon>Verrucomicrobiaceae</taxon>
        <taxon>Roseimicrobium</taxon>
    </lineage>
</organism>
<proteinExistence type="predicted"/>
<dbReference type="Pfam" id="PF05258">
    <property type="entry name" value="DciA"/>
    <property type="match status" value="1"/>
</dbReference>
<dbReference type="EMBL" id="QNRR01000010">
    <property type="protein sequence ID" value="RBP39158.1"/>
    <property type="molecule type" value="Genomic_DNA"/>
</dbReference>
<reference evidence="1 2" key="1">
    <citation type="submission" date="2018-06" db="EMBL/GenBank/DDBJ databases">
        <title>Genomic Encyclopedia of Type Strains, Phase IV (KMG-IV): sequencing the most valuable type-strain genomes for metagenomic binning, comparative biology and taxonomic classification.</title>
        <authorList>
            <person name="Goeker M."/>
        </authorList>
    </citation>
    <scope>NUCLEOTIDE SEQUENCE [LARGE SCALE GENOMIC DNA]</scope>
    <source>
        <strain evidence="1 2">DSM 25532</strain>
    </source>
</reference>
<evidence type="ECO:0000313" key="2">
    <source>
        <dbReference type="Proteomes" id="UP000253426"/>
    </source>
</evidence>
<name>A0A366HBN2_9BACT</name>
<gene>
    <name evidence="1" type="ORF">DES53_110182</name>
</gene>
<dbReference type="PANTHER" id="PTHR36456">
    <property type="entry name" value="UPF0232 PROTEIN SCO3875"/>
    <property type="match status" value="1"/>
</dbReference>
<keyword evidence="2" id="KW-1185">Reference proteome</keyword>
<accession>A0A366HBN2</accession>
<dbReference type="OrthoDB" id="192707at2"/>
<dbReference type="RefSeq" id="WP_113960919.1">
    <property type="nucleotide sequence ID" value="NZ_QNRR01000010.1"/>
</dbReference>
<dbReference type="InterPro" id="IPR007922">
    <property type="entry name" value="DciA-like"/>
</dbReference>
<dbReference type="PANTHER" id="PTHR36456:SF1">
    <property type="entry name" value="UPF0232 PROTEIN SCO3875"/>
    <property type="match status" value="1"/>
</dbReference>
<dbReference type="AlphaFoldDB" id="A0A366HBN2"/>
<evidence type="ECO:0000313" key="1">
    <source>
        <dbReference type="EMBL" id="RBP39158.1"/>
    </source>
</evidence>
<dbReference type="Proteomes" id="UP000253426">
    <property type="component" value="Unassembled WGS sequence"/>
</dbReference>